<protein>
    <recommendedName>
        <fullName evidence="5">Nickel/cobalt transporter regulator</fullName>
    </recommendedName>
</protein>
<feature type="signal peptide" evidence="2">
    <location>
        <begin position="1"/>
        <end position="21"/>
    </location>
</feature>
<comment type="caution">
    <text evidence="3">The sequence shown here is derived from an EMBL/GenBank/DDBJ whole genome shotgun (WGS) entry which is preliminary data.</text>
</comment>
<name>A0A3N1PHQ8_9GAMM</name>
<dbReference type="AlphaFoldDB" id="A0A3N1PHQ8"/>
<evidence type="ECO:0008006" key="5">
    <source>
        <dbReference type="Google" id="ProtNLM"/>
    </source>
</evidence>
<keyword evidence="4" id="KW-1185">Reference proteome</keyword>
<evidence type="ECO:0000256" key="2">
    <source>
        <dbReference type="SAM" id="SignalP"/>
    </source>
</evidence>
<feature type="compositionally biased region" description="Polar residues" evidence="1">
    <location>
        <begin position="34"/>
        <end position="46"/>
    </location>
</feature>
<evidence type="ECO:0000256" key="1">
    <source>
        <dbReference type="SAM" id="MobiDB-lite"/>
    </source>
</evidence>
<accession>A0A3N1PHQ8</accession>
<organism evidence="3 4">
    <name type="scientific">Gallaecimonas pentaromativorans</name>
    <dbReference type="NCBI Taxonomy" id="584787"/>
    <lineage>
        <taxon>Bacteria</taxon>
        <taxon>Pseudomonadati</taxon>
        <taxon>Pseudomonadota</taxon>
        <taxon>Gammaproteobacteria</taxon>
        <taxon>Enterobacterales</taxon>
        <taxon>Gallaecimonadaceae</taxon>
        <taxon>Gallaecimonas</taxon>
    </lineage>
</organism>
<evidence type="ECO:0000313" key="3">
    <source>
        <dbReference type="EMBL" id="ROQ27609.1"/>
    </source>
</evidence>
<dbReference type="RefSeq" id="WP_123421411.1">
    <property type="nucleotide sequence ID" value="NZ_RJUL01000004.1"/>
</dbReference>
<dbReference type="EMBL" id="RJUL01000004">
    <property type="protein sequence ID" value="ROQ27609.1"/>
    <property type="molecule type" value="Genomic_DNA"/>
</dbReference>
<feature type="region of interest" description="Disordered" evidence="1">
    <location>
        <begin position="21"/>
        <end position="110"/>
    </location>
</feature>
<dbReference type="Proteomes" id="UP000268033">
    <property type="component" value="Unassembled WGS sequence"/>
</dbReference>
<sequence>MLKAALTMALTTAVLAMPAYADRDEQRRRDPPQWQNKSVTLNNPHQTRQKGEEFKRQRFAPQEHKGRKEHRRQDNWQGQRHEPKHRSDWQGKPSYPHWQQPKPRYHQQQRPRYSGYTQHWHPSRHHYYVRQLPRVAVSFVLGGLTFYSAYDSYYRWYPSYGYYGLVDPSEIWAVGTVVSALPPGAIEVWVAGTRYYAVGDVYFLPLRGARHGRFVVVAL</sequence>
<keyword evidence="2" id="KW-0732">Signal</keyword>
<reference evidence="3 4" key="1">
    <citation type="submission" date="2018-11" db="EMBL/GenBank/DDBJ databases">
        <title>Genomic Encyclopedia of Type Strains, Phase IV (KMG-IV): sequencing the most valuable type-strain genomes for metagenomic binning, comparative biology and taxonomic classification.</title>
        <authorList>
            <person name="Goeker M."/>
        </authorList>
    </citation>
    <scope>NUCLEOTIDE SEQUENCE [LARGE SCALE GENOMIC DNA]</scope>
    <source>
        <strain evidence="3 4">DSM 21945</strain>
    </source>
</reference>
<feature type="compositionally biased region" description="Basic and acidic residues" evidence="1">
    <location>
        <begin position="21"/>
        <end position="31"/>
    </location>
</feature>
<evidence type="ECO:0000313" key="4">
    <source>
        <dbReference type="Proteomes" id="UP000268033"/>
    </source>
</evidence>
<gene>
    <name evidence="3" type="ORF">EDC28_104260</name>
</gene>
<proteinExistence type="predicted"/>
<feature type="chain" id="PRO_5018095764" description="Nickel/cobalt transporter regulator" evidence="2">
    <location>
        <begin position="22"/>
        <end position="219"/>
    </location>
</feature>
<feature type="compositionally biased region" description="Basic and acidic residues" evidence="1">
    <location>
        <begin position="49"/>
        <end position="89"/>
    </location>
</feature>